<dbReference type="GO" id="GO:0005545">
    <property type="term" value="F:1-phosphatidylinositol binding"/>
    <property type="evidence" value="ECO:0007669"/>
    <property type="project" value="TreeGrafter"/>
</dbReference>
<dbReference type="Gene3D" id="1.20.5.390">
    <property type="entry name" value="L1 transposable element, trimerization domain"/>
    <property type="match status" value="1"/>
</dbReference>
<feature type="domain" description="C2H2-type" evidence="7">
    <location>
        <begin position="56"/>
        <end position="85"/>
    </location>
</feature>
<feature type="coiled-coil region" evidence="5">
    <location>
        <begin position="1139"/>
        <end position="1222"/>
    </location>
</feature>
<evidence type="ECO:0000313" key="10">
    <source>
        <dbReference type="Proteomes" id="UP000694568"/>
    </source>
</evidence>
<evidence type="ECO:0000256" key="6">
    <source>
        <dbReference type="SAM" id="MobiDB-lite"/>
    </source>
</evidence>
<feature type="compositionally biased region" description="Polar residues" evidence="6">
    <location>
        <begin position="15"/>
        <end position="26"/>
    </location>
</feature>
<feature type="compositionally biased region" description="Basic and acidic residues" evidence="6">
    <location>
        <begin position="1078"/>
        <end position="1115"/>
    </location>
</feature>
<dbReference type="FunFam" id="3.30.40.10:FF:000180">
    <property type="entry name" value="Early endosome antigen 1"/>
    <property type="match status" value="1"/>
</dbReference>
<dbReference type="Proteomes" id="UP000694568">
    <property type="component" value="Unplaced"/>
</dbReference>
<feature type="region of interest" description="Disordered" evidence="6">
    <location>
        <begin position="1"/>
        <end position="31"/>
    </location>
</feature>
<dbReference type="SUPFAM" id="SSF69979">
    <property type="entry name" value="Eea1 homodimerisation domain"/>
    <property type="match status" value="1"/>
</dbReference>
<dbReference type="Gene3D" id="3.30.40.10">
    <property type="entry name" value="Zinc/RING finger domain, C3HC4 (zinc finger)"/>
    <property type="match status" value="1"/>
</dbReference>
<dbReference type="InterPro" id="IPR017455">
    <property type="entry name" value="Znf_FYVE-rel"/>
</dbReference>
<dbReference type="SMART" id="SM00064">
    <property type="entry name" value="FYVE"/>
    <property type="match status" value="1"/>
</dbReference>
<keyword evidence="2 4" id="KW-0863">Zinc-finger</keyword>
<reference evidence="9" key="2">
    <citation type="submission" date="2025-09" db="UniProtKB">
        <authorList>
            <consortium name="Ensembl"/>
        </authorList>
    </citation>
    <scope>IDENTIFICATION</scope>
</reference>
<dbReference type="Gene3D" id="1.10.287.1490">
    <property type="match status" value="1"/>
</dbReference>
<dbReference type="InterPro" id="IPR013083">
    <property type="entry name" value="Znf_RING/FYVE/PHD"/>
</dbReference>
<dbReference type="Pfam" id="PF01363">
    <property type="entry name" value="FYVE"/>
    <property type="match status" value="1"/>
</dbReference>
<keyword evidence="1" id="KW-0479">Metal-binding</keyword>
<feature type="region of interest" description="Disordered" evidence="6">
    <location>
        <begin position="440"/>
        <end position="463"/>
    </location>
</feature>
<proteinExistence type="predicted"/>
<reference evidence="9" key="1">
    <citation type="submission" date="2025-08" db="UniProtKB">
        <authorList>
            <consortium name="Ensembl"/>
        </authorList>
    </citation>
    <scope>IDENTIFICATION</scope>
</reference>
<feature type="compositionally biased region" description="Basic and acidic residues" evidence="6">
    <location>
        <begin position="489"/>
        <end position="498"/>
    </location>
</feature>
<keyword evidence="5" id="KW-0175">Coiled coil</keyword>
<dbReference type="Ensembl" id="ENSSLUT00000060959.1">
    <property type="protein sequence ID" value="ENSSLUP00000059269.1"/>
    <property type="gene ID" value="ENSSLUG00000025083.1"/>
</dbReference>
<evidence type="ECO:0000256" key="2">
    <source>
        <dbReference type="ARBA" id="ARBA00022771"/>
    </source>
</evidence>
<protein>
    <submittedName>
        <fullName evidence="9">Early endosome antigen 1</fullName>
    </submittedName>
</protein>
<evidence type="ECO:0000256" key="5">
    <source>
        <dbReference type="SAM" id="Coils"/>
    </source>
</evidence>
<feature type="compositionally biased region" description="Basic and acidic residues" evidence="6">
    <location>
        <begin position="440"/>
        <end position="462"/>
    </location>
</feature>
<feature type="region of interest" description="Disordered" evidence="6">
    <location>
        <begin position="825"/>
        <end position="845"/>
    </location>
</feature>
<dbReference type="PANTHER" id="PTHR23164:SF30">
    <property type="entry name" value="EARLY ENDOSOME ANTIGEN 1"/>
    <property type="match status" value="1"/>
</dbReference>
<dbReference type="PROSITE" id="PS50157">
    <property type="entry name" value="ZINC_FINGER_C2H2_2"/>
    <property type="match status" value="1"/>
</dbReference>
<dbReference type="GO" id="GO:0006897">
    <property type="term" value="P:endocytosis"/>
    <property type="evidence" value="ECO:0007669"/>
    <property type="project" value="TreeGrafter"/>
</dbReference>
<feature type="domain" description="FYVE-type" evidence="8">
    <location>
        <begin position="1234"/>
        <end position="1292"/>
    </location>
</feature>
<evidence type="ECO:0000256" key="3">
    <source>
        <dbReference type="ARBA" id="ARBA00022833"/>
    </source>
</evidence>
<feature type="region of interest" description="Disordered" evidence="6">
    <location>
        <begin position="475"/>
        <end position="499"/>
    </location>
</feature>
<dbReference type="GO" id="GO:0008270">
    <property type="term" value="F:zinc ion binding"/>
    <property type="evidence" value="ECO:0007669"/>
    <property type="project" value="UniProtKB-KW"/>
</dbReference>
<evidence type="ECO:0000256" key="4">
    <source>
        <dbReference type="PROSITE-ProRule" id="PRU00042"/>
    </source>
</evidence>
<accession>A0A8D0AYJ4</accession>
<dbReference type="InterPro" id="IPR013087">
    <property type="entry name" value="Znf_C2H2_type"/>
</dbReference>
<dbReference type="CDD" id="cd15730">
    <property type="entry name" value="FYVE_EEA1"/>
    <property type="match status" value="1"/>
</dbReference>
<sequence length="1293" mass="147766">MVNFSPLQTPGKGGSQNAEPEQPSTDLNHDQTSEVTRTCSYHMVLIPTVCFCVQGFICPQCMKSHNSAEELFKHYQLFHDTGDLPTHMAPTREDLTMLRQEVQDLHTSLKEEKWFSEELKKELDKVQGQLKSHRDHSSLTRGALFSALERKLNEAETEKFNIKQMKDLFEQKAAQLATEIVDLKSRYDEEKSLREAADQRLGKLTEQLQKEKQENERLQTELLQRPGVEDVEVLQKELVQVQTLMDSLTRDREEESERLKTHYEQLQANYTTSEMTIYQLKAELEKGPQEAAVYTQQIHQLQSSLNNLQQESQSLSEKLARKEKEYQKLEECLEAEKAAKKGVQGSLRERELEVQELQARATGAEASVQKAQTELGERAEEVAKLKSEITELEVKHAELKVERKQLEQQREEKDSQGAQQQTEISQLHAKLLETERQLGEAQGRLKEQRQLSGEKLKDREQQAADLQLKLSRAEEQLKESASKNTDLQHQLEKAKQQHQELQALQQNTNGKLREAQNDLEQVLRQIGDKDQKIQNLEALLQKSKDIVSQLEAERDDLCAKIQAGEGETAVLNQLKEKNLALQEQVTQLTDKLKNQSESNKQAQDNLHEQVQEQKTLLRSAQDRAHTLETSVTELTAQLADSKEKVAQLDAQLKAKTEMLLSAEAAKAAQKANLENNLETAQHALQDKQQVSAQRLKERQEQCAQMDTNLKECKDKLLASEQRIEKLEGVNKVCDCDYLMATTLQEELKKKAAALSDVQQQLERSEEDKAALKLDLDKVSQEGKTKHAELDRKAQSLTVDLQKAQQEKEAQRKELASTQESLGKANKALKESQSQLDTERKNHKSAMEEKVGSLSCCFPFFQRREPPHYITRTFTTLINLYTSYNLSGLLLLYLLYFPTRLCGSNLCAANRDYVYECVLYSYLQTEEESKLRAQVSDLGKELASENSRTTELQKALEQRQESLTKLQSDLYGKESEVSAMRQDLKVEKKLNLAQEELAANRNHQTGLEAQIQELQTGRGSLEQELAKRDQKLQQQEQTLRELQKFVALQDLGELLEAKQLLIQQKVELQGQVEAAQKSLEQEQKEHQATRDSRSQREEQLCSAEKRAREEQVKRGEETAAKMGVQVTALNENVATLKREWQGSQRRVGELEKQIDELRGEIAVLEATVQNNQDERRALLERCVKGEGEIEKLQAKVVELRRKLDDTTAAMQELGRENQSLQIKQCQSLTRKWAEDHEVQNCMACGKGFSVTVRKHHCRHCGNIFCAECSSRNAFTPSSKKPVRVCETCFEDLQG</sequence>
<feature type="compositionally biased region" description="Basic and acidic residues" evidence="6">
    <location>
        <begin position="836"/>
        <end position="845"/>
    </location>
</feature>
<dbReference type="InterPro" id="IPR011011">
    <property type="entry name" value="Znf_FYVE_PHD"/>
</dbReference>
<evidence type="ECO:0000259" key="7">
    <source>
        <dbReference type="PROSITE" id="PS50157"/>
    </source>
</evidence>
<dbReference type="PROSITE" id="PS50178">
    <property type="entry name" value="ZF_FYVE"/>
    <property type="match status" value="1"/>
</dbReference>
<feature type="region of interest" description="Disordered" evidence="6">
    <location>
        <begin position="1076"/>
        <end position="1115"/>
    </location>
</feature>
<dbReference type="GO" id="GO:0005769">
    <property type="term" value="C:early endosome"/>
    <property type="evidence" value="ECO:0007669"/>
    <property type="project" value="TreeGrafter"/>
</dbReference>
<keyword evidence="3" id="KW-0862">Zinc</keyword>
<dbReference type="PANTHER" id="PTHR23164">
    <property type="entry name" value="EARLY ENDOSOME ANTIGEN 1"/>
    <property type="match status" value="1"/>
</dbReference>
<dbReference type="SUPFAM" id="SSF57903">
    <property type="entry name" value="FYVE/PHD zinc finger"/>
    <property type="match status" value="1"/>
</dbReference>
<evidence type="ECO:0000313" key="9">
    <source>
        <dbReference type="Ensembl" id="ENSSLUP00000059269.1"/>
    </source>
</evidence>
<organism evidence="9 10">
    <name type="scientific">Sander lucioperca</name>
    <name type="common">Pike-perch</name>
    <name type="synonym">Perca lucioperca</name>
    <dbReference type="NCBI Taxonomy" id="283035"/>
    <lineage>
        <taxon>Eukaryota</taxon>
        <taxon>Metazoa</taxon>
        <taxon>Chordata</taxon>
        <taxon>Craniata</taxon>
        <taxon>Vertebrata</taxon>
        <taxon>Euteleostomi</taxon>
        <taxon>Actinopterygii</taxon>
        <taxon>Neopterygii</taxon>
        <taxon>Teleostei</taxon>
        <taxon>Neoteleostei</taxon>
        <taxon>Acanthomorphata</taxon>
        <taxon>Eupercaria</taxon>
        <taxon>Perciformes</taxon>
        <taxon>Percoidei</taxon>
        <taxon>Percidae</taxon>
        <taxon>Luciopercinae</taxon>
        <taxon>Sander</taxon>
    </lineage>
</organism>
<gene>
    <name evidence="9" type="primary">eea1</name>
</gene>
<dbReference type="InterPro" id="IPR000306">
    <property type="entry name" value="Znf_FYVE"/>
</dbReference>
<keyword evidence="10" id="KW-1185">Reference proteome</keyword>
<evidence type="ECO:0000256" key="1">
    <source>
        <dbReference type="ARBA" id="ARBA00022723"/>
    </source>
</evidence>
<dbReference type="GeneTree" id="ENSGT00940000156910"/>
<name>A0A8D0AYJ4_SANLU</name>
<evidence type="ECO:0000259" key="8">
    <source>
        <dbReference type="PROSITE" id="PS50178"/>
    </source>
</evidence>